<evidence type="ECO:0000313" key="2">
    <source>
        <dbReference type="EMBL" id="GAA0646782.1"/>
    </source>
</evidence>
<gene>
    <name evidence="2" type="ORF">GCM10009019_06420</name>
</gene>
<feature type="compositionally biased region" description="Basic and acidic residues" evidence="1">
    <location>
        <begin position="11"/>
        <end position="24"/>
    </location>
</feature>
<dbReference type="EMBL" id="BAAADU010000002">
    <property type="protein sequence ID" value="GAA0646782.1"/>
    <property type="molecule type" value="Genomic_DNA"/>
</dbReference>
<dbReference type="GeneID" id="68572240"/>
<reference evidence="2 3" key="1">
    <citation type="journal article" date="2019" name="Int. J. Syst. Evol. Microbiol.">
        <title>The Global Catalogue of Microorganisms (GCM) 10K type strain sequencing project: providing services to taxonomists for standard genome sequencing and annotation.</title>
        <authorList>
            <consortium name="The Broad Institute Genomics Platform"/>
            <consortium name="The Broad Institute Genome Sequencing Center for Infectious Disease"/>
            <person name="Wu L."/>
            <person name="Ma J."/>
        </authorList>
    </citation>
    <scope>NUCLEOTIDE SEQUENCE [LARGE SCALE GENOMIC DNA]</scope>
    <source>
        <strain evidence="2 3">JCM 16327</strain>
    </source>
</reference>
<dbReference type="AlphaFoldDB" id="A0AAV3SYV8"/>
<evidence type="ECO:0000313" key="3">
    <source>
        <dbReference type="Proteomes" id="UP001500194"/>
    </source>
</evidence>
<dbReference type="RefSeq" id="WP_227261647.1">
    <property type="nucleotide sequence ID" value="NZ_BAAADU010000002.1"/>
</dbReference>
<proteinExistence type="predicted"/>
<name>A0AAV3SYV8_9EURY</name>
<evidence type="ECO:0000256" key="1">
    <source>
        <dbReference type="SAM" id="MobiDB-lite"/>
    </source>
</evidence>
<sequence length="140" mass="15500">MSDGLTVPPNWRHDDPEYEEDVGRKYDPHPVIEYEHIDRDIWVVLAPGRVPDRVDDSNKGYRVDLRHGSGPEDVTTIQIAAVPSLADAHHVAEDLMRLFTEFHTGGARIDRVVDDIAASKADAWRAEADAVRPSAAAAPV</sequence>
<protein>
    <submittedName>
        <fullName evidence="2">Uncharacterized protein</fullName>
    </submittedName>
</protein>
<comment type="caution">
    <text evidence="2">The sequence shown here is derived from an EMBL/GenBank/DDBJ whole genome shotgun (WGS) entry which is preliminary data.</text>
</comment>
<feature type="region of interest" description="Disordered" evidence="1">
    <location>
        <begin position="1"/>
        <end position="24"/>
    </location>
</feature>
<keyword evidence="3" id="KW-1185">Reference proteome</keyword>
<dbReference type="Proteomes" id="UP001500194">
    <property type="component" value="Unassembled WGS sequence"/>
</dbReference>
<organism evidence="2 3">
    <name type="scientific">Salarchaeum japonicum</name>
    <dbReference type="NCBI Taxonomy" id="555573"/>
    <lineage>
        <taxon>Archaea</taxon>
        <taxon>Methanobacteriati</taxon>
        <taxon>Methanobacteriota</taxon>
        <taxon>Stenosarchaea group</taxon>
        <taxon>Halobacteria</taxon>
        <taxon>Halobacteriales</taxon>
        <taxon>Halobacteriaceae</taxon>
    </lineage>
</organism>
<accession>A0AAV3SYV8</accession>